<gene>
    <name evidence="3" type="primary">porV</name>
    <name evidence="3" type="ORF">WJU16_07480</name>
</gene>
<evidence type="ECO:0000313" key="3">
    <source>
        <dbReference type="EMBL" id="WZN42873.1"/>
    </source>
</evidence>
<sequence>MKKTYLFRASIAVMLLTSAGAASGQTTEPVNITSSAVPFLRIPADARAAGMGNMGLATSPDANSGLWNLSKTPFADSTGSLAVNYSPWMRDVTKDVYLLHAGGYYRLGDEQAISANIRYFSLGNLPLTDYNGQLIKTSYPREMSFDIGYARKLTDRFGIGVAFRYIHSSLVRGNLNEVRYKPATAVAGDISMYYSGLNEDGQGLTAGLALSNLGSRIAYRGDSDQKEFLPANFGLGVAYTFVMQEDHRLMLGVEGNKLMVPEMKDVKEYYETGAMAAWFKSFSHNTWRASGGMEYSYRNAFSARLGYVSGNRQEGRIQEMTAGIGGRYRMVAMNLSYMVPTGSGANRNPLSNTLRIGLTVDLAAQR</sequence>
<accession>A0ABZ2YTS4</accession>
<feature type="chain" id="PRO_5047078795" evidence="1">
    <location>
        <begin position="25"/>
        <end position="366"/>
    </location>
</feature>
<organism evidence="3 4">
    <name type="scientific">Chitinophaga pollutisoli</name>
    <dbReference type="NCBI Taxonomy" id="3133966"/>
    <lineage>
        <taxon>Bacteria</taxon>
        <taxon>Pseudomonadati</taxon>
        <taxon>Bacteroidota</taxon>
        <taxon>Chitinophagia</taxon>
        <taxon>Chitinophagales</taxon>
        <taxon>Chitinophagaceae</taxon>
        <taxon>Chitinophaga</taxon>
    </lineage>
</organism>
<keyword evidence="1" id="KW-0732">Signal</keyword>
<dbReference type="RefSeq" id="WP_341837700.1">
    <property type="nucleotide sequence ID" value="NZ_CP149822.1"/>
</dbReference>
<proteinExistence type="predicted"/>
<feature type="signal peptide" evidence="1">
    <location>
        <begin position="1"/>
        <end position="24"/>
    </location>
</feature>
<protein>
    <submittedName>
        <fullName evidence="3">Type IX secretion system outer membrane channel protein PorV</fullName>
    </submittedName>
</protein>
<dbReference type="EMBL" id="CP149822">
    <property type="protein sequence ID" value="WZN42873.1"/>
    <property type="molecule type" value="Genomic_DNA"/>
</dbReference>
<dbReference type="InterPro" id="IPR047799">
    <property type="entry name" value="T9SS_OM_PorV"/>
</dbReference>
<name>A0ABZ2YTS4_9BACT</name>
<dbReference type="Pfam" id="PF19572">
    <property type="entry name" value="PorV"/>
    <property type="match status" value="1"/>
</dbReference>
<dbReference type="NCBIfam" id="NF033710">
    <property type="entry name" value="T9SS_OM_PorV"/>
    <property type="match status" value="1"/>
</dbReference>
<dbReference type="InterPro" id="IPR045741">
    <property type="entry name" value="PorV"/>
</dbReference>
<keyword evidence="4" id="KW-1185">Reference proteome</keyword>
<dbReference type="Proteomes" id="UP001485459">
    <property type="component" value="Chromosome"/>
</dbReference>
<evidence type="ECO:0000313" key="4">
    <source>
        <dbReference type="Proteomes" id="UP001485459"/>
    </source>
</evidence>
<evidence type="ECO:0000256" key="1">
    <source>
        <dbReference type="SAM" id="SignalP"/>
    </source>
</evidence>
<evidence type="ECO:0000259" key="2">
    <source>
        <dbReference type="Pfam" id="PF19572"/>
    </source>
</evidence>
<dbReference type="NCBIfam" id="NF033709">
    <property type="entry name" value="PorV_fam"/>
    <property type="match status" value="1"/>
</dbReference>
<dbReference type="Gene3D" id="2.40.160.60">
    <property type="entry name" value="Outer membrane protein transport protein (OMPP1/FadL/TodX)"/>
    <property type="match status" value="2"/>
</dbReference>
<feature type="domain" description="Type IX secretion system protein PorV" evidence="2">
    <location>
        <begin position="31"/>
        <end position="262"/>
    </location>
</feature>
<reference evidence="4" key="1">
    <citation type="submission" date="2024-03" db="EMBL/GenBank/DDBJ databases">
        <title>Chitinophaga horti sp. nov., isolated from garden soil.</title>
        <authorList>
            <person name="Lee D.S."/>
            <person name="Han D.M."/>
            <person name="Baek J.H."/>
            <person name="Choi D.G."/>
            <person name="Jeon J.H."/>
            <person name="Jeon C.O."/>
        </authorList>
    </citation>
    <scope>NUCLEOTIDE SEQUENCE [LARGE SCALE GENOMIC DNA]</scope>
    <source>
        <strain evidence="4">GPA1</strain>
    </source>
</reference>